<dbReference type="InterPro" id="IPR050742">
    <property type="entry name" value="Helicase_Restrict-Modif_Enz"/>
</dbReference>
<dbReference type="PANTHER" id="PTHR47396">
    <property type="entry name" value="TYPE I RESTRICTION ENZYME ECOKI R PROTEIN"/>
    <property type="match status" value="1"/>
</dbReference>
<reference evidence="2" key="1">
    <citation type="submission" date="2022-04" db="EMBL/GenBank/DDBJ databases">
        <title>Complete genome sequence of a cyanobacterium, Nostoc sp. SO-36, isolated in Antarctica.</title>
        <authorList>
            <person name="Kanesaki Y."/>
            <person name="Effendi D."/>
            <person name="Sakamoto T."/>
            <person name="Ohtani S."/>
            <person name="Awai K."/>
        </authorList>
    </citation>
    <scope>NUCLEOTIDE SEQUENCE</scope>
    <source>
        <strain evidence="2">SO-36</strain>
    </source>
</reference>
<sequence>MREWFRDKKAIAQILDRRDGGTQPILISHHQDELVSIERGYGSAARPEDYLESFRAFLLENMNKIPALIVVTQRPRELTRAQLKELRMQLDAAGYSQTSLQTAWRETTNEDIAASIIGFIRQAALGDALIAYSERVERAMKKILASQPWNTPQRKWLERIGKQLKAEIIVDCEAFDKGEFKTQGGGFERLNKVFGGELENIVIKIHESLWDVAI</sequence>
<evidence type="ECO:0000313" key="2">
    <source>
        <dbReference type="EMBL" id="BDI19042.1"/>
    </source>
</evidence>
<feature type="domain" description="EcoEI R protein C-terminal" evidence="1">
    <location>
        <begin position="48"/>
        <end position="210"/>
    </location>
</feature>
<dbReference type="Proteomes" id="UP001055453">
    <property type="component" value="Chromosome"/>
</dbReference>
<proteinExistence type="predicted"/>
<evidence type="ECO:0000259" key="1">
    <source>
        <dbReference type="Pfam" id="PF08463"/>
    </source>
</evidence>
<dbReference type="EMBL" id="AP025732">
    <property type="protein sequence ID" value="BDI19042.1"/>
    <property type="molecule type" value="Genomic_DNA"/>
</dbReference>
<accession>A0ABM7Z7B3</accession>
<organism evidence="2 3">
    <name type="scientific">Nostoc cf. commune SO-36</name>
    <dbReference type="NCBI Taxonomy" id="449208"/>
    <lineage>
        <taxon>Bacteria</taxon>
        <taxon>Bacillati</taxon>
        <taxon>Cyanobacteriota</taxon>
        <taxon>Cyanophyceae</taxon>
        <taxon>Nostocales</taxon>
        <taxon>Nostocaceae</taxon>
        <taxon>Nostoc</taxon>
    </lineage>
</organism>
<keyword evidence="3" id="KW-1185">Reference proteome</keyword>
<gene>
    <name evidence="2" type="ORF">ANSO36C_48440</name>
</gene>
<dbReference type="InterPro" id="IPR013670">
    <property type="entry name" value="EcoEI_R_C_dom"/>
</dbReference>
<dbReference type="RefSeq" id="WP_251956524.1">
    <property type="nucleotide sequence ID" value="NZ_AP025732.1"/>
</dbReference>
<protein>
    <recommendedName>
        <fullName evidence="1">EcoEI R protein C-terminal domain-containing protein</fullName>
    </recommendedName>
</protein>
<dbReference type="PANTHER" id="PTHR47396:SF1">
    <property type="entry name" value="ATP-DEPENDENT HELICASE IRC3-RELATED"/>
    <property type="match status" value="1"/>
</dbReference>
<evidence type="ECO:0000313" key="3">
    <source>
        <dbReference type="Proteomes" id="UP001055453"/>
    </source>
</evidence>
<name>A0ABM7Z7B3_NOSCO</name>
<dbReference type="Pfam" id="PF08463">
    <property type="entry name" value="EcoEI_R_C"/>
    <property type="match status" value="1"/>
</dbReference>